<accession>A0ACC0PEX8</accession>
<keyword evidence="2" id="KW-1185">Reference proteome</keyword>
<proteinExistence type="predicted"/>
<evidence type="ECO:0000313" key="2">
    <source>
        <dbReference type="Proteomes" id="UP001062846"/>
    </source>
</evidence>
<evidence type="ECO:0000313" key="1">
    <source>
        <dbReference type="EMBL" id="KAI8563619.1"/>
    </source>
</evidence>
<protein>
    <submittedName>
        <fullName evidence="1">Uncharacterized protein</fullName>
    </submittedName>
</protein>
<reference evidence="1" key="1">
    <citation type="submission" date="2022-02" db="EMBL/GenBank/DDBJ databases">
        <title>Plant Genome Project.</title>
        <authorList>
            <person name="Zhang R.-G."/>
        </authorList>
    </citation>
    <scope>NUCLEOTIDE SEQUENCE</scope>
    <source>
        <strain evidence="1">AT1</strain>
    </source>
</reference>
<dbReference type="EMBL" id="CM046390">
    <property type="protein sequence ID" value="KAI8563619.1"/>
    <property type="molecule type" value="Genomic_DNA"/>
</dbReference>
<comment type="caution">
    <text evidence="1">The sequence shown here is derived from an EMBL/GenBank/DDBJ whole genome shotgun (WGS) entry which is preliminary data.</text>
</comment>
<sequence>MLSDNWLGKPDNLFMFLLNVDVLYQLTLFTMWRLSEAWHSKRPSLVEAVKLLLDEQNLVVRKALSEALNFVSTCLVRLHFLGKLLSVERANKTTENNTHQQAAAQSVKHSSSMTKDAIVTRITRYLNARSKLGSLPTSEPIAERFGVGSPFPAHLEYVCRIHFFISEASDIPPVKGVAYTINKYAYPTLDRNILTNIENALIAMPRFYTQVMTHAAKLNFIFKSSIRLLIFHLLISINYIPSESLLCLPLHHVHHPHFANKPSSTDLSRGESELESSDEQYSLLSPCRSMSCSFWNMSCCVRVQIHSAYFLWILFPEMLIVWSQLSFWKLMIRHILLERIKRESIVGPADVAHEAVGVRPASLVPKEIPVITKKNLVLQNYAAWNPASVLYIKNLVKDVVADDFYFIFGLSPIAHNPNDGDYMGSIVVVVVKIGVVCPIELREICEKRFADASLNFVDIDLIVVQCLLSVKLELISQILRNSLSGWWCSCMILLLGSNRPLNFDRVLWDKKRDVGVGDVNLKQIYVNSFRVLAITEGNLFFNLLGQLSLLKSNKIALAVEFAWGSTFARNASSSTMMFQRTNTIVMLMDVESAGNFSRRDFLKTCLTLASTIFGKTVPRLGHCWQVLCYLAPLFPKNINLFWQDEIPKMKAHVSDTEDLKQDPSYQHTRDDIIIHDKKVKKLYLALAAAPLPVGVITHYMWRVNMAPRLISEALKLLCHVEFIKGWPLCQLEVLECKLLAESLDVIQDTVWVISLGNAFAKQYELYKLDDEHIALLHRFLFMFLIWKVSTLQFVEGTVVNMRKEDIVMLISVEGFEFVIDNKAAKPSGSPPQGVSPKRSMRK</sequence>
<gene>
    <name evidence="1" type="ORF">RHMOL_Rhmol03G0123600</name>
</gene>
<organism evidence="1 2">
    <name type="scientific">Rhododendron molle</name>
    <name type="common">Chinese azalea</name>
    <name type="synonym">Azalea mollis</name>
    <dbReference type="NCBI Taxonomy" id="49168"/>
    <lineage>
        <taxon>Eukaryota</taxon>
        <taxon>Viridiplantae</taxon>
        <taxon>Streptophyta</taxon>
        <taxon>Embryophyta</taxon>
        <taxon>Tracheophyta</taxon>
        <taxon>Spermatophyta</taxon>
        <taxon>Magnoliopsida</taxon>
        <taxon>eudicotyledons</taxon>
        <taxon>Gunneridae</taxon>
        <taxon>Pentapetalae</taxon>
        <taxon>asterids</taxon>
        <taxon>Ericales</taxon>
        <taxon>Ericaceae</taxon>
        <taxon>Ericoideae</taxon>
        <taxon>Rhodoreae</taxon>
        <taxon>Rhododendron</taxon>
    </lineage>
</organism>
<dbReference type="Proteomes" id="UP001062846">
    <property type="component" value="Chromosome 3"/>
</dbReference>
<name>A0ACC0PEX8_RHOML</name>